<keyword evidence="6" id="KW-1185">Reference proteome</keyword>
<gene>
    <name evidence="5" type="ORF">EWM64_g2026</name>
</gene>
<dbReference type="InterPro" id="IPR050228">
    <property type="entry name" value="Carboxylesterase_BioH"/>
</dbReference>
<protein>
    <recommendedName>
        <fullName evidence="4">AB hydrolase-1 domain-containing protein</fullName>
    </recommendedName>
</protein>
<dbReference type="OrthoDB" id="190201at2759"/>
<dbReference type="GO" id="GO:0006508">
    <property type="term" value="P:proteolysis"/>
    <property type="evidence" value="ECO:0007669"/>
    <property type="project" value="InterPro"/>
</dbReference>
<evidence type="ECO:0000256" key="2">
    <source>
        <dbReference type="ARBA" id="ARBA00022801"/>
    </source>
</evidence>
<dbReference type="InterPro" id="IPR002410">
    <property type="entry name" value="Peptidase_S33"/>
</dbReference>
<dbReference type="STRING" id="135208.A0A4Z0A681"/>
<organism evidence="5 6">
    <name type="scientific">Hericium alpestre</name>
    <dbReference type="NCBI Taxonomy" id="135208"/>
    <lineage>
        <taxon>Eukaryota</taxon>
        <taxon>Fungi</taxon>
        <taxon>Dikarya</taxon>
        <taxon>Basidiomycota</taxon>
        <taxon>Agaricomycotina</taxon>
        <taxon>Agaricomycetes</taxon>
        <taxon>Russulales</taxon>
        <taxon>Hericiaceae</taxon>
        <taxon>Hericium</taxon>
    </lineage>
</organism>
<dbReference type="AlphaFoldDB" id="A0A4Z0A681"/>
<evidence type="ECO:0000256" key="1">
    <source>
        <dbReference type="ARBA" id="ARBA00010088"/>
    </source>
</evidence>
<accession>A0A4Z0A681</accession>
<feature type="compositionally biased region" description="Pro residues" evidence="3">
    <location>
        <begin position="667"/>
        <end position="682"/>
    </location>
</feature>
<evidence type="ECO:0000313" key="6">
    <source>
        <dbReference type="Proteomes" id="UP000298061"/>
    </source>
</evidence>
<evidence type="ECO:0000259" key="4">
    <source>
        <dbReference type="Pfam" id="PF00561"/>
    </source>
</evidence>
<feature type="region of interest" description="Disordered" evidence="3">
    <location>
        <begin position="258"/>
        <end position="329"/>
    </location>
</feature>
<feature type="region of interest" description="Disordered" evidence="3">
    <location>
        <begin position="465"/>
        <end position="507"/>
    </location>
</feature>
<comment type="similarity">
    <text evidence="1">Belongs to the peptidase S33 family.</text>
</comment>
<proteinExistence type="inferred from homology"/>
<evidence type="ECO:0000256" key="3">
    <source>
        <dbReference type="SAM" id="MobiDB-lite"/>
    </source>
</evidence>
<dbReference type="InterPro" id="IPR000073">
    <property type="entry name" value="AB_hydrolase_1"/>
</dbReference>
<feature type="region of interest" description="Disordered" evidence="3">
    <location>
        <begin position="218"/>
        <end position="246"/>
    </location>
</feature>
<reference evidence="5 6" key="1">
    <citation type="submission" date="2019-02" db="EMBL/GenBank/DDBJ databases">
        <title>Genome sequencing of the rare red list fungi Hericium alpestre (H. flagellum).</title>
        <authorList>
            <person name="Buettner E."/>
            <person name="Kellner H."/>
        </authorList>
    </citation>
    <scope>NUCLEOTIDE SEQUENCE [LARGE SCALE GENOMIC DNA]</scope>
    <source>
        <strain evidence="5 6">DSM 108284</strain>
    </source>
</reference>
<keyword evidence="2" id="KW-0378">Hydrolase</keyword>
<comment type="caution">
    <text evidence="5">The sequence shown here is derived from an EMBL/GenBank/DDBJ whole genome shotgun (WGS) entry which is preliminary data.</text>
</comment>
<dbReference type="InterPro" id="IPR029058">
    <property type="entry name" value="AB_hydrolase_fold"/>
</dbReference>
<dbReference type="PRINTS" id="PR00793">
    <property type="entry name" value="PROAMNOPTASE"/>
</dbReference>
<name>A0A4Z0A681_9AGAM</name>
<dbReference type="EMBL" id="SFCI01000154">
    <property type="protein sequence ID" value="TFY81980.1"/>
    <property type="molecule type" value="Genomic_DNA"/>
</dbReference>
<dbReference type="Pfam" id="PF00561">
    <property type="entry name" value="Abhydrolase_1"/>
    <property type="match status" value="1"/>
</dbReference>
<feature type="domain" description="AB hydrolase-1" evidence="4">
    <location>
        <begin position="36"/>
        <end position="162"/>
    </location>
</feature>
<dbReference type="Gene3D" id="3.40.50.1820">
    <property type="entry name" value="alpha/beta hydrolase"/>
    <property type="match status" value="1"/>
</dbReference>
<dbReference type="GO" id="GO:0008233">
    <property type="term" value="F:peptidase activity"/>
    <property type="evidence" value="ECO:0007669"/>
    <property type="project" value="InterPro"/>
</dbReference>
<dbReference type="SUPFAM" id="SSF53474">
    <property type="entry name" value="alpha/beta-Hydrolases"/>
    <property type="match status" value="1"/>
</dbReference>
<evidence type="ECO:0000313" key="5">
    <source>
        <dbReference type="EMBL" id="TFY81980.1"/>
    </source>
</evidence>
<feature type="region of interest" description="Disordered" evidence="3">
    <location>
        <begin position="642"/>
        <end position="825"/>
    </location>
</feature>
<sequence>MSTVQVTESTIPFTYQGETYQTWYKLVGDLSSATRPPLIVLHGGPGMGHNYMASIADLASSTPARPVVFYDQIGCGKSTHLPLKSPEFWSVELFVAELENILAYLKIKIFDLLGHSWGGVVASEYVVRRQPEGLRHLILSNSLANSKIRTRARRRLMLQLPEDVHRPILKHEDSGAHLPASSQTKVSEDAKLLASLDIAGRQDEAVYKPNPWSIAKANAASRPEPVMMGTKQPVKGTGKPKKKPQGRIVDFLKKQAEALPAPDGKGLRPGLPPRPGQKPSARPKENLLAPRKRDAPVNHYPSLIPDGHASPSVNLSSAPSAVSDHGVSPSVRSNIASIDQQLALPDLPTTHIRPPKPHTSMFDASSRSDRFCAPIDSGFVSIPDPAPAFYSSPPPSHRPNFTDFAAYADSRRAFAGSSAQSHNALTSTGRLSDARVSANDAPGLADGSLLISPARSLSPVARAVPHGLPLAPPRSQPRFHSPATRLEHTTPVSQRQRQRESFPVFKSFSSPPAQLSVFAQSAHSRPNSAYIHPHRSQHAMPRNPSPRRRRDQDARFGPYRRSVEPDRVSNHATTATAVAPPPPYVDTLEDDISSGLDFGDHQSHIHPAVYSNPCLPQARGSTPAGRASRDLPVHALRSNPHIAMSQTEPVYAANHSQPRLPKRRWPSPTPSPSPSSPPPVPASKPNAPISRSAYAHPSLAPEQDEAWSTLQPRSAADRAGKTAKKTGIKSSGKFRVPLLLRGPARGAPEKSGVGDAEGEATAKKPRVVLYRPPPRAVPASDPSMEYDKAPMHPAYNDDAPTTSSRGDDDNISDPEPSADFDVGRVESRYPGVRCKMKE</sequence>
<dbReference type="PANTHER" id="PTHR43194:SF2">
    <property type="entry name" value="PEROXISOMAL MEMBRANE PROTEIN LPX1"/>
    <property type="match status" value="1"/>
</dbReference>
<dbReference type="Proteomes" id="UP000298061">
    <property type="component" value="Unassembled WGS sequence"/>
</dbReference>
<feature type="compositionally biased region" description="Polar residues" evidence="3">
    <location>
        <begin position="311"/>
        <end position="320"/>
    </location>
</feature>
<feature type="region of interest" description="Disordered" evidence="3">
    <location>
        <begin position="520"/>
        <end position="569"/>
    </location>
</feature>
<feature type="compositionally biased region" description="Acidic residues" evidence="3">
    <location>
        <begin position="809"/>
        <end position="818"/>
    </location>
</feature>
<dbReference type="PANTHER" id="PTHR43194">
    <property type="entry name" value="HYDROLASE ALPHA/BETA FOLD FAMILY"/>
    <property type="match status" value="1"/>
</dbReference>